<accession>B0T0X5</accession>
<keyword evidence="1" id="KW-0472">Membrane</keyword>
<dbReference type="EMBL" id="CP000927">
    <property type="protein sequence ID" value="ABZ73623.1"/>
    <property type="molecule type" value="Genomic_DNA"/>
</dbReference>
<dbReference type="AlphaFoldDB" id="B0T0X5"/>
<proteinExistence type="predicted"/>
<evidence type="ECO:0000256" key="1">
    <source>
        <dbReference type="SAM" id="Phobius"/>
    </source>
</evidence>
<dbReference type="HOGENOM" id="CLU_3078041_0_0_5"/>
<feature type="transmembrane region" description="Helical" evidence="1">
    <location>
        <begin position="24"/>
        <end position="45"/>
    </location>
</feature>
<protein>
    <recommendedName>
        <fullName evidence="3">Cytochrome C oxidase assembly protein</fullName>
    </recommendedName>
</protein>
<name>B0T0X5_CAUSK</name>
<reference evidence="2" key="1">
    <citation type="submission" date="2008-01" db="EMBL/GenBank/DDBJ databases">
        <title>Complete sequence of chromosome of Caulobacter sp. K31.</title>
        <authorList>
            <consortium name="US DOE Joint Genome Institute"/>
            <person name="Copeland A."/>
            <person name="Lucas S."/>
            <person name="Lapidus A."/>
            <person name="Barry K."/>
            <person name="Glavina del Rio T."/>
            <person name="Dalin E."/>
            <person name="Tice H."/>
            <person name="Pitluck S."/>
            <person name="Bruce D."/>
            <person name="Goodwin L."/>
            <person name="Thompson L.S."/>
            <person name="Brettin T."/>
            <person name="Detter J.C."/>
            <person name="Han C."/>
            <person name="Schmutz J."/>
            <person name="Larimer F."/>
            <person name="Land M."/>
            <person name="Hauser L."/>
            <person name="Kyrpides N."/>
            <person name="Kim E."/>
            <person name="Stephens C."/>
            <person name="Richardson P."/>
        </authorList>
    </citation>
    <scope>NUCLEOTIDE SEQUENCE [LARGE SCALE GENOMIC DNA]</scope>
    <source>
        <strain evidence="2">K31</strain>
    </source>
</reference>
<sequence length="54" mass="5681">MSPRPIPSRKDVDPATKARGGRNIALGLGLAAFVILVFVVTLVKLGGNIAQPHF</sequence>
<evidence type="ECO:0008006" key="3">
    <source>
        <dbReference type="Google" id="ProtNLM"/>
    </source>
</evidence>
<evidence type="ECO:0000313" key="2">
    <source>
        <dbReference type="EMBL" id="ABZ73623.1"/>
    </source>
</evidence>
<organism evidence="2">
    <name type="scientific">Caulobacter sp. (strain K31)</name>
    <dbReference type="NCBI Taxonomy" id="366602"/>
    <lineage>
        <taxon>Bacteria</taxon>
        <taxon>Pseudomonadati</taxon>
        <taxon>Pseudomonadota</taxon>
        <taxon>Alphaproteobacteria</taxon>
        <taxon>Caulobacterales</taxon>
        <taxon>Caulobacteraceae</taxon>
        <taxon>Caulobacter</taxon>
    </lineage>
</organism>
<keyword evidence="1" id="KW-1133">Transmembrane helix</keyword>
<dbReference type="KEGG" id="cak:Caul_4503"/>
<keyword evidence="1" id="KW-0812">Transmembrane</keyword>
<gene>
    <name evidence="2" type="ordered locus">Caul_4503</name>
</gene>